<feature type="domain" description="ABC-type transport auxiliary lipoprotein component" evidence="1">
    <location>
        <begin position="63"/>
        <end position="225"/>
    </location>
</feature>
<dbReference type="Proteomes" id="UP001226867">
    <property type="component" value="Unassembled WGS sequence"/>
</dbReference>
<dbReference type="EMBL" id="JAUSRO010000005">
    <property type="protein sequence ID" value="MDP9899412.1"/>
    <property type="molecule type" value="Genomic_DNA"/>
</dbReference>
<protein>
    <submittedName>
        <fullName evidence="2">Cholesterol transport system auxiliary component</fullName>
    </submittedName>
</protein>
<sequence>MNVNPKITLSARRLRVVATLALGAAASALLLAGCGALPDRPARAVLYDFGPGLVAGGAAAVATAGAPVAAGSTLALADIEASARLEGTQVLYRLGYADGNELRPYGLARWSVAPVQLVHQRLNDALSVRHTVLSPRESASMARSGGRVPNTLRVTLEEFSQYFEAPSASVGLVRLRATLIQTQPGGDRVLAQRSFTVQRPAPTADAAGGVKALAAATEAAVTELAGWVDATR</sequence>
<evidence type="ECO:0000313" key="3">
    <source>
        <dbReference type="Proteomes" id="UP001226867"/>
    </source>
</evidence>
<accession>A0ABT9S4X7</accession>
<reference evidence="2 3" key="1">
    <citation type="submission" date="2023-07" db="EMBL/GenBank/DDBJ databases">
        <title>Sorghum-associated microbial communities from plants grown in Nebraska, USA.</title>
        <authorList>
            <person name="Schachtman D."/>
        </authorList>
    </citation>
    <scope>NUCLEOTIDE SEQUENCE [LARGE SCALE GENOMIC DNA]</scope>
    <source>
        <strain evidence="2 3">DS1607</strain>
    </source>
</reference>
<dbReference type="Pfam" id="PF03886">
    <property type="entry name" value="ABC_trans_aux"/>
    <property type="match status" value="1"/>
</dbReference>
<evidence type="ECO:0000259" key="1">
    <source>
        <dbReference type="Pfam" id="PF03886"/>
    </source>
</evidence>
<dbReference type="Gene3D" id="3.40.50.10610">
    <property type="entry name" value="ABC-type transport auxiliary lipoprotein component"/>
    <property type="match status" value="1"/>
</dbReference>
<dbReference type="SUPFAM" id="SSF159594">
    <property type="entry name" value="XCC0632-like"/>
    <property type="match status" value="1"/>
</dbReference>
<dbReference type="RefSeq" id="WP_307689237.1">
    <property type="nucleotide sequence ID" value="NZ_JAUSRO010000005.1"/>
</dbReference>
<dbReference type="PROSITE" id="PS51257">
    <property type="entry name" value="PROKAR_LIPOPROTEIN"/>
    <property type="match status" value="1"/>
</dbReference>
<proteinExistence type="predicted"/>
<evidence type="ECO:0000313" key="2">
    <source>
        <dbReference type="EMBL" id="MDP9899412.1"/>
    </source>
</evidence>
<organism evidence="2 3">
    <name type="scientific">Variovorax ginsengisoli</name>
    <dbReference type="NCBI Taxonomy" id="363844"/>
    <lineage>
        <taxon>Bacteria</taxon>
        <taxon>Pseudomonadati</taxon>
        <taxon>Pseudomonadota</taxon>
        <taxon>Betaproteobacteria</taxon>
        <taxon>Burkholderiales</taxon>
        <taxon>Comamonadaceae</taxon>
        <taxon>Variovorax</taxon>
    </lineage>
</organism>
<dbReference type="InterPro" id="IPR005586">
    <property type="entry name" value="ABC_trans_aux"/>
</dbReference>
<gene>
    <name evidence="2" type="ORF">J2W36_001663</name>
</gene>
<keyword evidence="3" id="KW-1185">Reference proteome</keyword>
<comment type="caution">
    <text evidence="2">The sequence shown here is derived from an EMBL/GenBank/DDBJ whole genome shotgun (WGS) entry which is preliminary data.</text>
</comment>
<name>A0ABT9S4X7_9BURK</name>